<evidence type="ECO:0008006" key="3">
    <source>
        <dbReference type="Google" id="ProtNLM"/>
    </source>
</evidence>
<proteinExistence type="predicted"/>
<evidence type="ECO:0000313" key="1">
    <source>
        <dbReference type="EMBL" id="SDO73972.1"/>
    </source>
</evidence>
<keyword evidence="2" id="KW-1185">Reference proteome</keyword>
<dbReference type="RefSeq" id="WP_089965063.1">
    <property type="nucleotide sequence ID" value="NZ_FNJM01000001.1"/>
</dbReference>
<dbReference type="EMBL" id="FNJM01000001">
    <property type="protein sequence ID" value="SDO73972.1"/>
    <property type="molecule type" value="Genomic_DNA"/>
</dbReference>
<dbReference type="Proteomes" id="UP000198597">
    <property type="component" value="Unassembled WGS sequence"/>
</dbReference>
<sequence length="160" mass="17381">MKEKKLGGGILTCSIIYIILSVGGIYSLIDNLLHLEEKRQVLIEGQKAVAQSGSTFFKSAADTALAQATTLNFSISLVFSIIIFISLILILFKKKVGVYSCFIAILLRSIYSVIVGGFSILSLIGLLMSLILPGLLGLFIYKRRSIFGFANPDEDQAIDA</sequence>
<reference evidence="1 2" key="1">
    <citation type="submission" date="2016-10" db="EMBL/GenBank/DDBJ databases">
        <authorList>
            <person name="de Groot N.N."/>
        </authorList>
    </citation>
    <scope>NUCLEOTIDE SEQUENCE [LARGE SCALE GENOMIC DNA]</scope>
    <source>
        <strain evidence="1 2">DSM 12272</strain>
    </source>
</reference>
<protein>
    <recommendedName>
        <fullName evidence="3">DUF4064 domain-containing protein</fullName>
    </recommendedName>
</protein>
<evidence type="ECO:0000313" key="2">
    <source>
        <dbReference type="Proteomes" id="UP000198597"/>
    </source>
</evidence>
<gene>
    <name evidence="1" type="ORF">SAMN04488529_101276</name>
</gene>
<dbReference type="AlphaFoldDB" id="A0A1H0M0H0"/>
<name>A0A1H0M0H0_9CLOT</name>
<organism evidence="1 2">
    <name type="scientific">Clostridium gasigenes</name>
    <dbReference type="NCBI Taxonomy" id="94869"/>
    <lineage>
        <taxon>Bacteria</taxon>
        <taxon>Bacillati</taxon>
        <taxon>Bacillota</taxon>
        <taxon>Clostridia</taxon>
        <taxon>Eubacteriales</taxon>
        <taxon>Clostridiaceae</taxon>
        <taxon>Clostridium</taxon>
    </lineage>
</organism>
<accession>A0A1H0M0H0</accession>